<feature type="region of interest" description="Disordered" evidence="1">
    <location>
        <begin position="326"/>
        <end position="356"/>
    </location>
</feature>
<feature type="compositionally biased region" description="Basic and acidic residues" evidence="1">
    <location>
        <begin position="326"/>
        <end position="351"/>
    </location>
</feature>
<feature type="region of interest" description="Disordered" evidence="1">
    <location>
        <begin position="234"/>
        <end position="310"/>
    </location>
</feature>
<name>A0ABQ7SDP8_PHRPL</name>
<dbReference type="PANTHER" id="PTHR15724">
    <property type="entry name" value="PROTEIN PHOSPHATASE 1 REGULATORY SUBUNIT 26"/>
    <property type="match status" value="1"/>
</dbReference>
<dbReference type="InterPro" id="IPR026130">
    <property type="entry name" value="PPP1R26"/>
</dbReference>
<feature type="domain" description="Protein phosphatase 1 regulatory subunit 26 N-terminal" evidence="2">
    <location>
        <begin position="1"/>
        <end position="839"/>
    </location>
</feature>
<gene>
    <name evidence="3" type="ORF">JD844_004719</name>
</gene>
<evidence type="ECO:0000256" key="1">
    <source>
        <dbReference type="SAM" id="MobiDB-lite"/>
    </source>
</evidence>
<accession>A0ABQ7SDP8</accession>
<dbReference type="Pfam" id="PF15740">
    <property type="entry name" value="PPP1R26_N"/>
    <property type="match status" value="1"/>
</dbReference>
<sequence length="1004" mass="111397">MNTSTLVALQRKWEPFAQSKSCRYPICFSESEDDIGRSAVSAKVQMIINNLQSDESSLHSGSEYGCIMHKKQKGAKGRGHKLRRSGRVLQEHITYPQHDCPADSDGMEVEESSEFGPLLVHSDSDDSVDRDIEEAIQEYLKNKVQNVQPLPSSARGLHGIDGEKQVHHGCPWSDPAGNVFPANIKGNVVQQHLAPDCLGDDTIQWAASPCSVSSDDSFEQSIKAEIEQFLNEKKQQARNKATAGGNEQLDQKETQEKLALRSQKEDTNKVSPSSQKRGNKAQHLDLQDISTPRCLKSKTDEEPAGFKTKQTQIKRPLAGHTLFLEQSREGEKRQELWKAREEQRYESKDLSDSSSDDGIEEAIQLYQLEKIRKAADSQTGCVAFEKEDLRASKFEDISAHLMIHSVKSALPEIPKKVLSSKRKQVTSKPDKLSRMSSTHYSLDNGKNHVLAESNIATCAVTLQASCRADSAAELMCAEAILDISKTILPLPVGTNSQSFTTDPVFHNTSASQHESDNSTVDSDDSIEQEIRAFLAVKAQTEHLITKSKAALHSVQIPPSSGQPVEQIQSLKHTSPKPLKHSLTRKRKLKGDSKIVRGTKSIQQRLSEMSYCCVGNNHSKISASQEDFTIPQNRVSGRVARCPQNTLATCSSVDFSNPPSQGFLEFGKNATQRPQKCRVDDKSSSLDSDEDLDTAIKELLRSKRKLKKKSKDQRAQCKKKVRFGDSEMHVLEEKERDCKSKKTTLLKSCLMNSQRDIRMENTEPQNIVKGKLKGKTTIQFEFKKECQTKPNSRPDVQEASENNRNLWTATSLTDDSSSVDSDDSIEQEIRRFLAEKSKDSTVSTKIPVSNGIVGNLGVVKPCTSLSKAKCQQFQGRSNAFSKQKGKNKKEGPPVINLQNSLGPEEETAGSASHNGEQTTSYTEHQCCCTVVNSQENQGIVLSERPGLPLKRTPEERKVIFDGKLNQRNLPPGRTKPGTLKCQIASSLCLCSNTKTHMNSKFPAIL</sequence>
<comment type="caution">
    <text evidence="3">The sequence shown here is derived from an EMBL/GenBank/DDBJ whole genome shotgun (WGS) entry which is preliminary data.</text>
</comment>
<feature type="compositionally biased region" description="Polar residues" evidence="1">
    <location>
        <begin position="798"/>
        <end position="812"/>
    </location>
</feature>
<feature type="region of interest" description="Disordered" evidence="1">
    <location>
        <begin position="786"/>
        <end position="821"/>
    </location>
</feature>
<proteinExistence type="predicted"/>
<dbReference type="Proteomes" id="UP000826234">
    <property type="component" value="Unassembled WGS sequence"/>
</dbReference>
<evidence type="ECO:0000259" key="2">
    <source>
        <dbReference type="Pfam" id="PF15740"/>
    </source>
</evidence>
<keyword evidence="4" id="KW-1185">Reference proteome</keyword>
<feature type="compositionally biased region" description="Polar residues" evidence="1">
    <location>
        <begin position="501"/>
        <end position="520"/>
    </location>
</feature>
<protein>
    <recommendedName>
        <fullName evidence="2">Protein phosphatase 1 regulatory subunit 26 N-terminal domain-containing protein</fullName>
    </recommendedName>
</protein>
<reference evidence="3 4" key="1">
    <citation type="journal article" date="2022" name="Gigascience">
        <title>A chromosome-level genome assembly and annotation of the desert horned lizard, Phrynosoma platyrhinos, provides insight into chromosomal rearrangements among reptiles.</title>
        <authorList>
            <person name="Koochekian N."/>
            <person name="Ascanio A."/>
            <person name="Farleigh K."/>
            <person name="Card D.C."/>
            <person name="Schield D.R."/>
            <person name="Castoe T.A."/>
            <person name="Jezkova T."/>
        </authorList>
    </citation>
    <scope>NUCLEOTIDE SEQUENCE [LARGE SCALE GENOMIC DNA]</scope>
    <source>
        <strain evidence="3">NK-2021</strain>
    </source>
</reference>
<feature type="compositionally biased region" description="Basic and acidic residues" evidence="1">
    <location>
        <begin position="249"/>
        <end position="268"/>
    </location>
</feature>
<dbReference type="InterPro" id="IPR031474">
    <property type="entry name" value="PPP1R26_N"/>
</dbReference>
<feature type="region of interest" description="Disordered" evidence="1">
    <location>
        <begin position="501"/>
        <end position="523"/>
    </location>
</feature>
<evidence type="ECO:0000313" key="3">
    <source>
        <dbReference type="EMBL" id="KAH0615459.1"/>
    </source>
</evidence>
<dbReference type="PANTHER" id="PTHR15724:SF0">
    <property type="entry name" value="PROTEIN PHOSPHATASE 1 REGULATORY SUBUNIT 26"/>
    <property type="match status" value="1"/>
</dbReference>
<organism evidence="3 4">
    <name type="scientific">Phrynosoma platyrhinos</name>
    <name type="common">Desert horned lizard</name>
    <dbReference type="NCBI Taxonomy" id="52577"/>
    <lineage>
        <taxon>Eukaryota</taxon>
        <taxon>Metazoa</taxon>
        <taxon>Chordata</taxon>
        <taxon>Craniata</taxon>
        <taxon>Vertebrata</taxon>
        <taxon>Euteleostomi</taxon>
        <taxon>Lepidosauria</taxon>
        <taxon>Squamata</taxon>
        <taxon>Bifurcata</taxon>
        <taxon>Unidentata</taxon>
        <taxon>Episquamata</taxon>
        <taxon>Toxicofera</taxon>
        <taxon>Iguania</taxon>
        <taxon>Phrynosomatidae</taxon>
        <taxon>Phrynosomatinae</taxon>
        <taxon>Phrynosoma</taxon>
    </lineage>
</organism>
<dbReference type="EMBL" id="JAIPUX010005291">
    <property type="protein sequence ID" value="KAH0615459.1"/>
    <property type="molecule type" value="Genomic_DNA"/>
</dbReference>
<evidence type="ECO:0000313" key="4">
    <source>
        <dbReference type="Proteomes" id="UP000826234"/>
    </source>
</evidence>
<feature type="region of interest" description="Disordered" evidence="1">
    <location>
        <begin position="875"/>
        <end position="916"/>
    </location>
</feature>
<feature type="region of interest" description="Disordered" evidence="1">
    <location>
        <begin position="418"/>
        <end position="438"/>
    </location>
</feature>